<dbReference type="GO" id="GO:0008360">
    <property type="term" value="P:regulation of cell shape"/>
    <property type="evidence" value="ECO:0007669"/>
    <property type="project" value="UniProtKB-UniRule"/>
</dbReference>
<evidence type="ECO:0000256" key="6">
    <source>
        <dbReference type="ARBA" id="ARBA00023316"/>
    </source>
</evidence>
<name>A0A198FIV1_9GAMM</name>
<comment type="caution">
    <text evidence="9">The sequence shown here is derived from an EMBL/GenBank/DDBJ whole genome shotgun (WGS) entry which is preliminary data.</text>
</comment>
<dbReference type="PANTHER" id="PTHR36699">
    <property type="entry name" value="LD-TRANSPEPTIDASE"/>
    <property type="match status" value="1"/>
</dbReference>
<gene>
    <name evidence="9" type="ORF">M983_2482</name>
</gene>
<keyword evidence="6 7" id="KW-0961">Cell wall biogenesis/degradation</keyword>
<feature type="active site" description="Nucleophile" evidence="7">
    <location>
        <position position="162"/>
    </location>
</feature>
<evidence type="ECO:0000259" key="8">
    <source>
        <dbReference type="PROSITE" id="PS52029"/>
    </source>
</evidence>
<dbReference type="EC" id="2.-.-.-" evidence="9"/>
<protein>
    <submittedName>
        <fullName evidence="9">Putative exported protein</fullName>
        <ecNumber evidence="9">2.-.-.-</ecNumber>
    </submittedName>
</protein>
<proteinExistence type="inferred from homology"/>
<dbReference type="UniPathway" id="UPA00219"/>
<dbReference type="GO" id="GO:0009252">
    <property type="term" value="P:peptidoglycan biosynthetic process"/>
    <property type="evidence" value="ECO:0007669"/>
    <property type="project" value="UniProtKB-UniPathway"/>
</dbReference>
<dbReference type="GO" id="GO:0004180">
    <property type="term" value="F:carboxypeptidase activity"/>
    <property type="evidence" value="ECO:0007669"/>
    <property type="project" value="UniProtKB-ARBA"/>
</dbReference>
<comment type="similarity">
    <text evidence="2">Belongs to the YkuD family.</text>
</comment>
<keyword evidence="3 9" id="KW-0808">Transferase</keyword>
<evidence type="ECO:0000313" key="9">
    <source>
        <dbReference type="EMBL" id="OAT24695.1"/>
    </source>
</evidence>
<feature type="active site" description="Proton donor/acceptor" evidence="7">
    <location>
        <position position="154"/>
    </location>
</feature>
<accession>A0A198FIV1</accession>
<dbReference type="InterPro" id="IPR038063">
    <property type="entry name" value="Transpep_catalytic_dom"/>
</dbReference>
<dbReference type="PATRIC" id="fig|1354337.4.peg.2548"/>
<dbReference type="PANTHER" id="PTHR36699:SF1">
    <property type="entry name" value="L,D-TRANSPEPTIDASE YAFK-RELATED"/>
    <property type="match status" value="1"/>
</dbReference>
<keyword evidence="4 7" id="KW-0133">Cell shape</keyword>
<dbReference type="STRING" id="1354337.M983_2482"/>
<dbReference type="Pfam" id="PF03734">
    <property type="entry name" value="YkuD"/>
    <property type="match status" value="1"/>
</dbReference>
<evidence type="ECO:0000256" key="7">
    <source>
        <dbReference type="PROSITE-ProRule" id="PRU01373"/>
    </source>
</evidence>
<sequence>MIAIYSLLYQQILGHFSDKTMTNHAKQLITFLTLALITLFVNAENNLKLLINQPQKISGQPIYIQIFKEENLLELYTEKSDGLLQKVRSYPICSYSGGLGPKKFQGDLKSPEGFYQVNNMQLNPNSRFYRAINLGFPNQYDKSKGYTGDFLMIHGACKSVGCYAMTDEIMDEIYQFAELALKNGQQAINIHIFPFKMTAENMAKHQYSSDIDFWQQLKPAYQYVEENNKIPLVTVERGRYLVRDIPAINSLPNTENKWLQNTYASIK</sequence>
<dbReference type="EMBL" id="LXEN01000120">
    <property type="protein sequence ID" value="OAT24695.1"/>
    <property type="molecule type" value="Genomic_DNA"/>
</dbReference>
<dbReference type="PROSITE" id="PS52029">
    <property type="entry name" value="LD_TPASE"/>
    <property type="match status" value="1"/>
</dbReference>
<keyword evidence="10" id="KW-1185">Reference proteome</keyword>
<comment type="pathway">
    <text evidence="1 7">Cell wall biogenesis; peptidoglycan biosynthesis.</text>
</comment>
<dbReference type="InterPro" id="IPR005490">
    <property type="entry name" value="LD_TPept_cat_dom"/>
</dbReference>
<feature type="domain" description="L,D-TPase catalytic" evidence="8">
    <location>
        <begin position="62"/>
        <end position="193"/>
    </location>
</feature>
<evidence type="ECO:0000313" key="10">
    <source>
        <dbReference type="Proteomes" id="UP000094023"/>
    </source>
</evidence>
<evidence type="ECO:0000256" key="4">
    <source>
        <dbReference type="ARBA" id="ARBA00022960"/>
    </source>
</evidence>
<dbReference type="SUPFAM" id="SSF141523">
    <property type="entry name" value="L,D-transpeptidase catalytic domain-like"/>
    <property type="match status" value="1"/>
</dbReference>
<dbReference type="AlphaFoldDB" id="A0A198FIV1"/>
<evidence type="ECO:0000256" key="3">
    <source>
        <dbReference type="ARBA" id="ARBA00022679"/>
    </source>
</evidence>
<evidence type="ECO:0000256" key="5">
    <source>
        <dbReference type="ARBA" id="ARBA00022984"/>
    </source>
</evidence>
<dbReference type="Proteomes" id="UP000094023">
    <property type="component" value="Unassembled WGS sequence"/>
</dbReference>
<dbReference type="CDD" id="cd16913">
    <property type="entry name" value="YkuD_like"/>
    <property type="match status" value="1"/>
</dbReference>
<dbReference type="GO" id="GO:0016740">
    <property type="term" value="F:transferase activity"/>
    <property type="evidence" value="ECO:0007669"/>
    <property type="project" value="UniProtKB-KW"/>
</dbReference>
<reference evidence="9 10" key="1">
    <citation type="submission" date="2016-04" db="EMBL/GenBank/DDBJ databases">
        <title>ATOL: Assembling a taxonomically balanced genome-scale reconstruction of the evolutionary history of the Enterobacteriaceae.</title>
        <authorList>
            <person name="Plunkett G.III."/>
            <person name="Neeno-Eckwall E.C."/>
            <person name="Glasner J.D."/>
            <person name="Perna N.T."/>
        </authorList>
    </citation>
    <scope>NUCLEOTIDE SEQUENCE [LARGE SCALE GENOMIC DNA]</scope>
    <source>
        <strain evidence="9 10">ATCC 19692</strain>
    </source>
</reference>
<dbReference type="GO" id="GO:0071555">
    <property type="term" value="P:cell wall organization"/>
    <property type="evidence" value="ECO:0007669"/>
    <property type="project" value="UniProtKB-UniRule"/>
</dbReference>
<evidence type="ECO:0000256" key="1">
    <source>
        <dbReference type="ARBA" id="ARBA00004752"/>
    </source>
</evidence>
<evidence type="ECO:0000256" key="2">
    <source>
        <dbReference type="ARBA" id="ARBA00005992"/>
    </source>
</evidence>
<keyword evidence="5 7" id="KW-0573">Peptidoglycan synthesis</keyword>
<organism evidence="9 10">
    <name type="scientific">Proteus myxofaciens ATCC 19692</name>
    <dbReference type="NCBI Taxonomy" id="1354337"/>
    <lineage>
        <taxon>Bacteria</taxon>
        <taxon>Pseudomonadati</taxon>
        <taxon>Pseudomonadota</taxon>
        <taxon>Gammaproteobacteria</taxon>
        <taxon>Enterobacterales</taxon>
        <taxon>Morganellaceae</taxon>
        <taxon>Proteus</taxon>
    </lineage>
</organism>